<evidence type="ECO:0000256" key="6">
    <source>
        <dbReference type="RuleBase" id="RU003355"/>
    </source>
</evidence>
<keyword evidence="7" id="KW-0732">Signal</keyword>
<sequence length="491" mass="50949">MKYSATTAAFLASLSVVTAARDAGYLGKVKKFDVTKYADKFGSVKTQSACIAQNDTTFIALYDPYDGIDDPFETAMKSLTAAYGNKVTQGIETGQNSQFAYAIIPGNCSNQINRALVSEIVDVAVVEDAVNIESFLAKKTGTPWGLQRISNEAGATGSPQGQDFTYSFEDENLGKGVDIYVVDTGVRTSHAVFTGRATEGFSFTGSAADGDGHGTHVAGTAGGAKFGVAQGANIIAVKVLGDDGSGSSADTIAGMSWIINNHNKRKTQPGFIGSIMSMSWGLQGTAATVDRVILSAVDAGIHVSVAAGNDGADACGSTPSHNGGANSAVVTVGSVNIQNKVSSFSNIGTCVDIYAPGEQILSAWNTGDNIINFLSGTSMACPHTSGVMAYLMAQDPAALGQNPAALKAKLLATARKDKFTGQIAGSANLLLSNGVDGGVTARRLVKNYVVPDQGTDKLSPVLGGPTSWAKHLVENLGKRWELHSSEAQMRY</sequence>
<evidence type="ECO:0000256" key="7">
    <source>
        <dbReference type="SAM" id="SignalP"/>
    </source>
</evidence>
<keyword evidence="3 5" id="KW-0378">Hydrolase</keyword>
<evidence type="ECO:0000256" key="5">
    <source>
        <dbReference type="PROSITE-ProRule" id="PRU01240"/>
    </source>
</evidence>
<dbReference type="SUPFAM" id="SSF52743">
    <property type="entry name" value="Subtilisin-like"/>
    <property type="match status" value="1"/>
</dbReference>
<comment type="caution">
    <text evidence="9">The sequence shown here is derived from an EMBL/GenBank/DDBJ whole genome shotgun (WGS) entry which is preliminary data.</text>
</comment>
<dbReference type="PANTHER" id="PTHR43806">
    <property type="entry name" value="PEPTIDASE S8"/>
    <property type="match status" value="1"/>
</dbReference>
<evidence type="ECO:0000256" key="1">
    <source>
        <dbReference type="ARBA" id="ARBA00011073"/>
    </source>
</evidence>
<dbReference type="PROSITE" id="PS51892">
    <property type="entry name" value="SUBTILASE"/>
    <property type="match status" value="1"/>
</dbReference>
<proteinExistence type="inferred from homology"/>
<dbReference type="GO" id="GO:0006508">
    <property type="term" value="P:proteolysis"/>
    <property type="evidence" value="ECO:0007669"/>
    <property type="project" value="UniProtKB-KW"/>
</dbReference>
<feature type="active site" description="Charge relay system" evidence="5">
    <location>
        <position position="213"/>
    </location>
</feature>
<gene>
    <name evidence="9" type="ORF">B0J11DRAFT_327926</name>
</gene>
<dbReference type="Proteomes" id="UP000700596">
    <property type="component" value="Unassembled WGS sequence"/>
</dbReference>
<evidence type="ECO:0000256" key="2">
    <source>
        <dbReference type="ARBA" id="ARBA00022670"/>
    </source>
</evidence>
<dbReference type="PROSITE" id="PS00136">
    <property type="entry name" value="SUBTILASE_ASP"/>
    <property type="match status" value="1"/>
</dbReference>
<dbReference type="AlphaFoldDB" id="A0A9P9DS36"/>
<feature type="chain" id="PRO_5040150616" evidence="7">
    <location>
        <begin position="20"/>
        <end position="491"/>
    </location>
</feature>
<dbReference type="InterPro" id="IPR023828">
    <property type="entry name" value="Peptidase_S8_Ser-AS"/>
</dbReference>
<dbReference type="PRINTS" id="PR00723">
    <property type="entry name" value="SUBTILISIN"/>
</dbReference>
<dbReference type="EMBL" id="JAGMWT010000008">
    <property type="protein sequence ID" value="KAH7124017.1"/>
    <property type="molecule type" value="Genomic_DNA"/>
</dbReference>
<dbReference type="InterPro" id="IPR050131">
    <property type="entry name" value="Peptidase_S8_subtilisin-like"/>
</dbReference>
<dbReference type="InterPro" id="IPR015500">
    <property type="entry name" value="Peptidase_S8_subtilisin-rel"/>
</dbReference>
<dbReference type="CDD" id="cd04077">
    <property type="entry name" value="Peptidases_S8_PCSK9_ProteinaseK_like"/>
    <property type="match status" value="1"/>
</dbReference>
<organism evidence="9 10">
    <name type="scientific">Dendryphion nanum</name>
    <dbReference type="NCBI Taxonomy" id="256645"/>
    <lineage>
        <taxon>Eukaryota</taxon>
        <taxon>Fungi</taxon>
        <taxon>Dikarya</taxon>
        <taxon>Ascomycota</taxon>
        <taxon>Pezizomycotina</taxon>
        <taxon>Dothideomycetes</taxon>
        <taxon>Pleosporomycetidae</taxon>
        <taxon>Pleosporales</taxon>
        <taxon>Torulaceae</taxon>
        <taxon>Dendryphion</taxon>
    </lineage>
</organism>
<dbReference type="PROSITE" id="PS00138">
    <property type="entry name" value="SUBTILASE_SER"/>
    <property type="match status" value="1"/>
</dbReference>
<evidence type="ECO:0000313" key="10">
    <source>
        <dbReference type="Proteomes" id="UP000700596"/>
    </source>
</evidence>
<name>A0A9P9DS36_9PLEO</name>
<feature type="active site" description="Charge relay system" evidence="5">
    <location>
        <position position="183"/>
    </location>
</feature>
<dbReference type="InterPro" id="IPR036852">
    <property type="entry name" value="Peptidase_S8/S53_dom_sf"/>
</dbReference>
<dbReference type="OrthoDB" id="206201at2759"/>
<dbReference type="InterPro" id="IPR000209">
    <property type="entry name" value="Peptidase_S8/S53_dom"/>
</dbReference>
<evidence type="ECO:0000313" key="9">
    <source>
        <dbReference type="EMBL" id="KAH7124017.1"/>
    </source>
</evidence>
<dbReference type="PANTHER" id="PTHR43806:SF11">
    <property type="entry name" value="CEREVISIN-RELATED"/>
    <property type="match status" value="1"/>
</dbReference>
<accession>A0A9P9DS36</accession>
<keyword evidence="4 5" id="KW-0720">Serine protease</keyword>
<dbReference type="Gene3D" id="3.40.50.200">
    <property type="entry name" value="Peptidase S8/S53 domain"/>
    <property type="match status" value="1"/>
</dbReference>
<evidence type="ECO:0000256" key="4">
    <source>
        <dbReference type="ARBA" id="ARBA00022825"/>
    </source>
</evidence>
<protein>
    <submittedName>
        <fullName evidence="9">Oryzin</fullName>
    </submittedName>
</protein>
<evidence type="ECO:0000256" key="3">
    <source>
        <dbReference type="ARBA" id="ARBA00022801"/>
    </source>
</evidence>
<dbReference type="InterPro" id="IPR022398">
    <property type="entry name" value="Peptidase_S8_His-AS"/>
</dbReference>
<dbReference type="GO" id="GO:0004252">
    <property type="term" value="F:serine-type endopeptidase activity"/>
    <property type="evidence" value="ECO:0007669"/>
    <property type="project" value="UniProtKB-UniRule"/>
</dbReference>
<dbReference type="InterPro" id="IPR034193">
    <property type="entry name" value="PCSK9_ProteinaseK-like"/>
</dbReference>
<keyword evidence="10" id="KW-1185">Reference proteome</keyword>
<feature type="active site" description="Charge relay system" evidence="5">
    <location>
        <position position="378"/>
    </location>
</feature>
<reference evidence="9" key="1">
    <citation type="journal article" date="2021" name="Nat. Commun.">
        <title>Genetic determinants of endophytism in the Arabidopsis root mycobiome.</title>
        <authorList>
            <person name="Mesny F."/>
            <person name="Miyauchi S."/>
            <person name="Thiergart T."/>
            <person name="Pickel B."/>
            <person name="Atanasova L."/>
            <person name="Karlsson M."/>
            <person name="Huettel B."/>
            <person name="Barry K.W."/>
            <person name="Haridas S."/>
            <person name="Chen C."/>
            <person name="Bauer D."/>
            <person name="Andreopoulos W."/>
            <person name="Pangilinan J."/>
            <person name="LaButti K."/>
            <person name="Riley R."/>
            <person name="Lipzen A."/>
            <person name="Clum A."/>
            <person name="Drula E."/>
            <person name="Henrissat B."/>
            <person name="Kohler A."/>
            <person name="Grigoriev I.V."/>
            <person name="Martin F.M."/>
            <person name="Hacquard S."/>
        </authorList>
    </citation>
    <scope>NUCLEOTIDE SEQUENCE</scope>
    <source>
        <strain evidence="9">MPI-CAGE-CH-0243</strain>
    </source>
</reference>
<evidence type="ECO:0000259" key="8">
    <source>
        <dbReference type="Pfam" id="PF00082"/>
    </source>
</evidence>
<dbReference type="PROSITE" id="PS00137">
    <property type="entry name" value="SUBTILASE_HIS"/>
    <property type="match status" value="1"/>
</dbReference>
<keyword evidence="2 5" id="KW-0645">Protease</keyword>
<dbReference type="InterPro" id="IPR023827">
    <property type="entry name" value="Peptidase_S8_Asp-AS"/>
</dbReference>
<feature type="signal peptide" evidence="7">
    <location>
        <begin position="1"/>
        <end position="19"/>
    </location>
</feature>
<comment type="similarity">
    <text evidence="1 5 6">Belongs to the peptidase S8 family.</text>
</comment>
<feature type="domain" description="Peptidase S8/S53" evidence="8">
    <location>
        <begin position="174"/>
        <end position="417"/>
    </location>
</feature>
<dbReference type="FunFam" id="3.40.50.200:FF:000007">
    <property type="entry name" value="Subtilisin-like serine protease"/>
    <property type="match status" value="1"/>
</dbReference>
<dbReference type="Pfam" id="PF00082">
    <property type="entry name" value="Peptidase_S8"/>
    <property type="match status" value="1"/>
</dbReference>